<dbReference type="EMBL" id="JAAROV010000009">
    <property type="protein sequence ID" value="MBC1318506.1"/>
    <property type="molecule type" value="Genomic_DNA"/>
</dbReference>
<reference evidence="3 4" key="1">
    <citation type="submission" date="2020-03" db="EMBL/GenBank/DDBJ databases">
        <title>Soil Listeria distribution.</title>
        <authorList>
            <person name="Liao J."/>
            <person name="Wiedmann M."/>
        </authorList>
    </citation>
    <scope>NUCLEOTIDE SEQUENCE [LARGE SCALE GENOMIC DNA]</scope>
    <source>
        <strain evidence="1 4">FSL L7-1816</strain>
        <strain evidence="2 3">FSL L7-1833</strain>
    </source>
</reference>
<evidence type="ECO:0000313" key="4">
    <source>
        <dbReference type="Proteomes" id="UP000543379"/>
    </source>
</evidence>
<name>A0A7X0WGU8_9LIST</name>
<dbReference type="RefSeq" id="WP_185375221.1">
    <property type="nucleotide sequence ID" value="NZ_JAARNB010000010.1"/>
</dbReference>
<evidence type="ECO:0000313" key="3">
    <source>
        <dbReference type="Proteomes" id="UP000532866"/>
    </source>
</evidence>
<evidence type="ECO:0000313" key="2">
    <source>
        <dbReference type="EMBL" id="MBC1333522.1"/>
    </source>
</evidence>
<comment type="caution">
    <text evidence="2">The sequence shown here is derived from an EMBL/GenBank/DDBJ whole genome shotgun (WGS) entry which is preliminary data.</text>
</comment>
<dbReference type="Gene3D" id="1.10.260.40">
    <property type="entry name" value="lambda repressor-like DNA-binding domains"/>
    <property type="match status" value="1"/>
</dbReference>
<dbReference type="AlphaFoldDB" id="A0A7X0WGU8"/>
<dbReference type="GO" id="GO:0003677">
    <property type="term" value="F:DNA binding"/>
    <property type="evidence" value="ECO:0007669"/>
    <property type="project" value="InterPro"/>
</dbReference>
<organism evidence="2 3">
    <name type="scientific">Listeria booriae</name>
    <dbReference type="NCBI Taxonomy" id="1552123"/>
    <lineage>
        <taxon>Bacteria</taxon>
        <taxon>Bacillati</taxon>
        <taxon>Bacillota</taxon>
        <taxon>Bacilli</taxon>
        <taxon>Bacillales</taxon>
        <taxon>Listeriaceae</taxon>
        <taxon>Listeria</taxon>
    </lineage>
</organism>
<dbReference type="Proteomes" id="UP000532866">
    <property type="component" value="Unassembled WGS sequence"/>
</dbReference>
<protein>
    <submittedName>
        <fullName evidence="2">Uncharacterized protein</fullName>
    </submittedName>
</protein>
<dbReference type="EMBL" id="JAAROL010000011">
    <property type="protein sequence ID" value="MBC1333522.1"/>
    <property type="molecule type" value="Genomic_DNA"/>
</dbReference>
<dbReference type="Proteomes" id="UP000543379">
    <property type="component" value="Unassembled WGS sequence"/>
</dbReference>
<evidence type="ECO:0000313" key="1">
    <source>
        <dbReference type="EMBL" id="MBC1318506.1"/>
    </source>
</evidence>
<accession>A0A7X0WGU8</accession>
<dbReference type="InterPro" id="IPR010982">
    <property type="entry name" value="Lambda_DNA-bd_dom_sf"/>
</dbReference>
<sequence>MAGALTKFREKNGNLNELEFARIVGMQSSTISKADRNDVEKMKVKTVIKMSTALGMSAGVLLDELLMLEEEVLDNLKNHVLESLEGSNYKAESDEDLMAIVELVKEDIPYTIEDGKVISGGGIWVASVIEERPPHIKDEFEGWQDEEI</sequence>
<dbReference type="SUPFAM" id="SSF47413">
    <property type="entry name" value="lambda repressor-like DNA-binding domains"/>
    <property type="match status" value="1"/>
</dbReference>
<proteinExistence type="predicted"/>
<gene>
    <name evidence="2" type="ORF">HB759_16375</name>
    <name evidence="1" type="ORF">HB811_17140</name>
</gene>